<dbReference type="Pfam" id="PF00327">
    <property type="entry name" value="Ribosomal_L30"/>
    <property type="match status" value="1"/>
</dbReference>
<comment type="subunit">
    <text evidence="2 5">Part of the 50S ribosomal subunit.</text>
</comment>
<feature type="domain" description="Large ribosomal subunit protein uL30-like ferredoxin-like fold" evidence="6">
    <location>
        <begin position="4"/>
        <end position="54"/>
    </location>
</feature>
<dbReference type="PIRSF" id="PIRSF002211">
    <property type="entry name" value="Ribosomal_L30_bac-type"/>
    <property type="match status" value="1"/>
</dbReference>
<dbReference type="FunFam" id="3.30.1390.20:FF:000001">
    <property type="entry name" value="50S ribosomal protein L30"/>
    <property type="match status" value="1"/>
</dbReference>
<evidence type="ECO:0000313" key="8">
    <source>
        <dbReference type="Proteomes" id="UP000248745"/>
    </source>
</evidence>
<dbReference type="GO" id="GO:0006412">
    <property type="term" value="P:translation"/>
    <property type="evidence" value="ECO:0007669"/>
    <property type="project" value="UniProtKB-UniRule"/>
</dbReference>
<keyword evidence="4 5" id="KW-0687">Ribonucleoprotein</keyword>
<dbReference type="RefSeq" id="WP_111000972.1">
    <property type="nucleotide sequence ID" value="NZ_QKTW01000028.1"/>
</dbReference>
<comment type="caution">
    <text evidence="7">The sequence shown here is derived from an EMBL/GenBank/DDBJ whole genome shotgun (WGS) entry which is preliminary data.</text>
</comment>
<evidence type="ECO:0000256" key="5">
    <source>
        <dbReference type="HAMAP-Rule" id="MF_01371"/>
    </source>
</evidence>
<dbReference type="GO" id="GO:0022625">
    <property type="term" value="C:cytosolic large ribosomal subunit"/>
    <property type="evidence" value="ECO:0007669"/>
    <property type="project" value="TreeGrafter"/>
</dbReference>
<dbReference type="EMBL" id="QKTW01000028">
    <property type="protein sequence ID" value="PZF70956.1"/>
    <property type="molecule type" value="Genomic_DNA"/>
</dbReference>
<dbReference type="CDD" id="cd01658">
    <property type="entry name" value="Ribosomal_L30"/>
    <property type="match status" value="1"/>
</dbReference>
<dbReference type="PANTHER" id="PTHR15892">
    <property type="entry name" value="MITOCHONDRIAL RIBOSOMAL PROTEIN L30"/>
    <property type="match status" value="1"/>
</dbReference>
<dbReference type="AlphaFoldDB" id="A0A2W2BBE2"/>
<evidence type="ECO:0000259" key="6">
    <source>
        <dbReference type="Pfam" id="PF00327"/>
    </source>
</evidence>
<comment type="similarity">
    <text evidence="1 5">Belongs to the universal ribosomal protein uL30 family.</text>
</comment>
<evidence type="ECO:0000313" key="7">
    <source>
        <dbReference type="EMBL" id="PZF70956.1"/>
    </source>
</evidence>
<evidence type="ECO:0000256" key="2">
    <source>
        <dbReference type="ARBA" id="ARBA00011838"/>
    </source>
</evidence>
<gene>
    <name evidence="5" type="primary">rpmD</name>
    <name evidence="7" type="ORF">DN068_21255</name>
</gene>
<protein>
    <recommendedName>
        <fullName evidence="5">Large ribosomal subunit protein uL30</fullName>
    </recommendedName>
</protein>
<accession>A0A2W2BBE2</accession>
<dbReference type="Gene3D" id="3.30.1390.20">
    <property type="entry name" value="Ribosomal protein L30, ferredoxin-like fold domain"/>
    <property type="match status" value="1"/>
</dbReference>
<name>A0A2W2BBE2_9BACT</name>
<dbReference type="Proteomes" id="UP000248745">
    <property type="component" value="Unassembled WGS sequence"/>
</dbReference>
<evidence type="ECO:0000256" key="1">
    <source>
        <dbReference type="ARBA" id="ARBA00007594"/>
    </source>
</evidence>
<dbReference type="InterPro" id="IPR036919">
    <property type="entry name" value="Ribo_uL30_ferredoxin-like_sf"/>
</dbReference>
<evidence type="ECO:0000256" key="3">
    <source>
        <dbReference type="ARBA" id="ARBA00022980"/>
    </source>
</evidence>
<evidence type="ECO:0000256" key="4">
    <source>
        <dbReference type="ARBA" id="ARBA00023274"/>
    </source>
</evidence>
<dbReference type="SUPFAM" id="SSF55129">
    <property type="entry name" value="Ribosomal protein L30p/L7e"/>
    <property type="match status" value="1"/>
</dbReference>
<reference evidence="7 8" key="1">
    <citation type="submission" date="2018-06" db="EMBL/GenBank/DDBJ databases">
        <title>Mucibacter soli gen. nov., sp. nov., a new member of the family Chitinophagaceae producing mucin.</title>
        <authorList>
            <person name="Kim M.-K."/>
            <person name="Park S."/>
            <person name="Kim T.-S."/>
            <person name="Joung Y."/>
            <person name="Han J.-H."/>
            <person name="Kim S.B."/>
        </authorList>
    </citation>
    <scope>NUCLEOTIDE SEQUENCE [LARGE SCALE GENOMIC DNA]</scope>
    <source>
        <strain evidence="7 8">R1-15</strain>
    </source>
</reference>
<organism evidence="7 8">
    <name type="scientific">Taibaiella soli</name>
    <dbReference type="NCBI Taxonomy" id="1649169"/>
    <lineage>
        <taxon>Bacteria</taxon>
        <taxon>Pseudomonadati</taxon>
        <taxon>Bacteroidota</taxon>
        <taxon>Chitinophagia</taxon>
        <taxon>Chitinophagales</taxon>
        <taxon>Chitinophagaceae</taxon>
        <taxon>Taibaiella</taxon>
    </lineage>
</organism>
<keyword evidence="3 5" id="KW-0689">Ribosomal protein</keyword>
<dbReference type="InterPro" id="IPR005996">
    <property type="entry name" value="Ribosomal_uL30_bac-type"/>
</dbReference>
<dbReference type="GO" id="GO:0003735">
    <property type="term" value="F:structural constituent of ribosome"/>
    <property type="evidence" value="ECO:0007669"/>
    <property type="project" value="InterPro"/>
</dbReference>
<proteinExistence type="inferred from homology"/>
<dbReference type="InterPro" id="IPR016082">
    <property type="entry name" value="Ribosomal_uL30_ferredoxin-like"/>
</dbReference>
<dbReference type="NCBIfam" id="TIGR01308">
    <property type="entry name" value="rpmD_bact"/>
    <property type="match status" value="1"/>
</dbReference>
<dbReference type="HAMAP" id="MF_01371_B">
    <property type="entry name" value="Ribosomal_uL30_B"/>
    <property type="match status" value="1"/>
</dbReference>
<keyword evidence="8" id="KW-1185">Reference proteome</keyword>
<dbReference type="PANTHER" id="PTHR15892:SF2">
    <property type="entry name" value="LARGE RIBOSOMAL SUBUNIT PROTEIN UL30M"/>
    <property type="match status" value="1"/>
</dbReference>
<dbReference type="OrthoDB" id="9812790at2"/>
<sequence length="60" mass="6792">MAKIKITQTKSGIDRPERQKRTLRALGLRKLFATVEVEATPQILGMVQAVHHLVKVEEVK</sequence>